<dbReference type="Gene3D" id="3.90.740.10">
    <property type="entry name" value="Valyl/Leucyl/Isoleucyl-tRNA synthetase, editing domain"/>
    <property type="match status" value="1"/>
</dbReference>
<comment type="similarity">
    <text evidence="1 10">Belongs to the class-I aminoacyl-tRNA synthetase family.</text>
</comment>
<dbReference type="GO" id="GO:0005524">
    <property type="term" value="F:ATP binding"/>
    <property type="evidence" value="ECO:0007669"/>
    <property type="project" value="UniProtKB-KW"/>
</dbReference>
<protein>
    <recommendedName>
        <fullName evidence="2">valine--tRNA ligase</fullName>
        <ecNumber evidence="2">6.1.1.9</ecNumber>
    </recommendedName>
    <alternativeName>
        <fullName evidence="9">Valyl-tRNA synthetase</fullName>
    </alternativeName>
</protein>
<keyword evidence="11" id="KW-0175">Coiled coil</keyword>
<dbReference type="InterPro" id="IPR009008">
    <property type="entry name" value="Val/Leu/Ile-tRNA-synth_edit"/>
</dbReference>
<dbReference type="InterPro" id="IPR002303">
    <property type="entry name" value="Valyl-tRNA_ligase"/>
</dbReference>
<organism evidence="14 15">
    <name type="scientific">Elysia marginata</name>
    <dbReference type="NCBI Taxonomy" id="1093978"/>
    <lineage>
        <taxon>Eukaryota</taxon>
        <taxon>Metazoa</taxon>
        <taxon>Spiralia</taxon>
        <taxon>Lophotrochozoa</taxon>
        <taxon>Mollusca</taxon>
        <taxon>Gastropoda</taxon>
        <taxon>Heterobranchia</taxon>
        <taxon>Euthyneura</taxon>
        <taxon>Panpulmonata</taxon>
        <taxon>Sacoglossa</taxon>
        <taxon>Placobranchoidea</taxon>
        <taxon>Plakobranchidae</taxon>
        <taxon>Elysia</taxon>
    </lineage>
</organism>
<dbReference type="SUPFAM" id="SSF47323">
    <property type="entry name" value="Anticodon-binding domain of a subclass of class I aminoacyl-tRNA synthetases"/>
    <property type="match status" value="1"/>
</dbReference>
<feature type="domain" description="Methionyl/Valyl/Leucyl/Isoleucyl-tRNA synthetase anticodon-binding" evidence="13">
    <location>
        <begin position="650"/>
        <end position="766"/>
    </location>
</feature>
<dbReference type="AlphaFoldDB" id="A0AAV4IAN7"/>
<evidence type="ECO:0000313" key="15">
    <source>
        <dbReference type="Proteomes" id="UP000762676"/>
    </source>
</evidence>
<evidence type="ECO:0000256" key="5">
    <source>
        <dbReference type="ARBA" id="ARBA00022741"/>
    </source>
</evidence>
<evidence type="ECO:0000256" key="1">
    <source>
        <dbReference type="ARBA" id="ARBA00005594"/>
    </source>
</evidence>
<dbReference type="GO" id="GO:0004832">
    <property type="term" value="F:valine-tRNA ligase activity"/>
    <property type="evidence" value="ECO:0007669"/>
    <property type="project" value="UniProtKB-EC"/>
</dbReference>
<dbReference type="EMBL" id="BMAT01006147">
    <property type="protein sequence ID" value="GFS07110.1"/>
    <property type="molecule type" value="Genomic_DNA"/>
</dbReference>
<dbReference type="InterPro" id="IPR013155">
    <property type="entry name" value="M/V/L/I-tRNA-synth_anticd-bd"/>
</dbReference>
<evidence type="ECO:0000256" key="2">
    <source>
        <dbReference type="ARBA" id="ARBA00013169"/>
    </source>
</evidence>
<dbReference type="InterPro" id="IPR009080">
    <property type="entry name" value="tRNAsynth_Ia_anticodon-bd"/>
</dbReference>
<dbReference type="FunFam" id="3.40.50.620:FF:000078">
    <property type="entry name" value="Valine--tRNA ligase, mitochondrial"/>
    <property type="match status" value="1"/>
</dbReference>
<dbReference type="GO" id="GO:0006438">
    <property type="term" value="P:valyl-tRNA aminoacylation"/>
    <property type="evidence" value="ECO:0007669"/>
    <property type="project" value="InterPro"/>
</dbReference>
<feature type="domain" description="Aminoacyl-tRNA synthetase class Ia" evidence="12">
    <location>
        <begin position="42"/>
        <end position="604"/>
    </location>
</feature>
<dbReference type="Pfam" id="PF08264">
    <property type="entry name" value="Anticodon_1"/>
    <property type="match status" value="1"/>
</dbReference>
<evidence type="ECO:0000259" key="13">
    <source>
        <dbReference type="Pfam" id="PF08264"/>
    </source>
</evidence>
<proteinExistence type="inferred from homology"/>
<dbReference type="InterPro" id="IPR033705">
    <property type="entry name" value="Anticodon_Ia_Val"/>
</dbReference>
<evidence type="ECO:0000256" key="4">
    <source>
        <dbReference type="ARBA" id="ARBA00022598"/>
    </source>
</evidence>
<dbReference type="GO" id="GO:0005829">
    <property type="term" value="C:cytosol"/>
    <property type="evidence" value="ECO:0007669"/>
    <property type="project" value="TreeGrafter"/>
</dbReference>
<reference evidence="14 15" key="1">
    <citation type="journal article" date="2021" name="Elife">
        <title>Chloroplast acquisition without the gene transfer in kleptoplastic sea slugs, Plakobranchus ocellatus.</title>
        <authorList>
            <person name="Maeda T."/>
            <person name="Takahashi S."/>
            <person name="Yoshida T."/>
            <person name="Shimamura S."/>
            <person name="Takaki Y."/>
            <person name="Nagai Y."/>
            <person name="Toyoda A."/>
            <person name="Suzuki Y."/>
            <person name="Arimoto A."/>
            <person name="Ishii H."/>
            <person name="Satoh N."/>
            <person name="Nishiyama T."/>
            <person name="Hasebe M."/>
            <person name="Maruyama T."/>
            <person name="Minagawa J."/>
            <person name="Obokata J."/>
            <person name="Shigenobu S."/>
        </authorList>
    </citation>
    <scope>NUCLEOTIDE SEQUENCE [LARGE SCALE GENOMIC DNA]</scope>
</reference>
<evidence type="ECO:0000256" key="7">
    <source>
        <dbReference type="ARBA" id="ARBA00022917"/>
    </source>
</evidence>
<dbReference type="InterPro" id="IPR002300">
    <property type="entry name" value="aa-tRNA-synth_Ia"/>
</dbReference>
<gene>
    <name evidence="14" type="ORF">ElyMa_002980700</name>
</gene>
<comment type="caution">
    <text evidence="14">The sequence shown here is derived from an EMBL/GenBank/DDBJ whole genome shotgun (WGS) entry which is preliminary data.</text>
</comment>
<dbReference type="InterPro" id="IPR014729">
    <property type="entry name" value="Rossmann-like_a/b/a_fold"/>
</dbReference>
<dbReference type="PRINTS" id="PR00986">
    <property type="entry name" value="TRNASYNTHVAL"/>
</dbReference>
<sequence length="893" mass="101667">MKPKPKWTLQNCDGKKKRRDLYIGDFNDLGKTHEPSEVERGWYDWWVQQGYFNPRIEEDSSETFSLLLPPPNVTGTLHLGHALTGAVQDALVRWHRMKGHKVLWVPGTDHAGIATHAVVERKLWREQGKTKHDLGRDQFVKEIWKWKAQDKRMINWSCALQSSLSDIEVENVRLENPTLLQVPGQKEKVEFGILTSFAYPVENSDETLVVSTTRLETMLADTAVAVHPQDSRYVHLIGHRVKHPIDGGRLLPIIADDFVDMSFGTGAVKITPGHDHTDYEVGRRHDLPIIEMLADDGTLLPHLPLVGGQHRFEARAKLREALCLLGFYHGEQPHPTVLPLCSRSNDIVEPRLKSQWFLDCQDMAQAASQAVKSGKLKLLPEFHAKIWDDWLLNTRDWCLSRQLWWGHRIPVYTCLETGQSVCARTDQEAKHKLARVTGKEERDVKVIQDEDVLDTWFSSSLLPFSALGWPLKTQDLGEFFPQQLLETGQDILFFWVARMVMLSLAFTGQLPFDKVLLHGMVRDAHGRKMSKSLGNVIDPLDIVHGISLENLNKRLEQGNLDPSELKLAKEGQRKDFPNGIPACGSDALRFTLCSYNVKNMDINFDITHAESRKKFCNKIWQSFKFLLSKLESDFMPQGEFKLSGFENPTDLWILSRLSHMVHSCEVNFQSYDLHLVTSSLQQFWYQEFCDVYLEAVKPAFAQHEQDRAHVTAVCHILHLCADTFLRAAAPFMPFLCEELYQYMPVTEEKTSSVCIASYPLPEQSDDPSVVAAVQNHRTCVLALSRSADLSFIPHTYPAPKGCSSAVVDASLSIYVELKGGKLDIEKEVKSLSRRKQKLEDTRHRLSQQLEKLVAKGKGDISKAVNLREKLVSLEQEESKVDVKIHTLKDLRES</sequence>
<keyword evidence="15" id="KW-1185">Reference proteome</keyword>
<dbReference type="EC" id="6.1.1.9" evidence="2"/>
<dbReference type="Gene3D" id="3.40.50.620">
    <property type="entry name" value="HUPs"/>
    <property type="match status" value="2"/>
</dbReference>
<dbReference type="GO" id="GO:0002161">
    <property type="term" value="F:aminoacyl-tRNA deacylase activity"/>
    <property type="evidence" value="ECO:0007669"/>
    <property type="project" value="InterPro"/>
</dbReference>
<evidence type="ECO:0000256" key="9">
    <source>
        <dbReference type="ARBA" id="ARBA00029936"/>
    </source>
</evidence>
<evidence type="ECO:0000256" key="6">
    <source>
        <dbReference type="ARBA" id="ARBA00022840"/>
    </source>
</evidence>
<keyword evidence="3" id="KW-0963">Cytoplasm</keyword>
<evidence type="ECO:0000256" key="10">
    <source>
        <dbReference type="RuleBase" id="RU363035"/>
    </source>
</evidence>
<accession>A0AAV4IAN7</accession>
<feature type="coiled-coil region" evidence="11">
    <location>
        <begin position="821"/>
        <end position="855"/>
    </location>
</feature>
<dbReference type="Proteomes" id="UP000762676">
    <property type="component" value="Unassembled WGS sequence"/>
</dbReference>
<dbReference type="CDD" id="cd00817">
    <property type="entry name" value="ValRS_core"/>
    <property type="match status" value="1"/>
</dbReference>
<evidence type="ECO:0000256" key="3">
    <source>
        <dbReference type="ARBA" id="ARBA00022490"/>
    </source>
</evidence>
<evidence type="ECO:0000256" key="11">
    <source>
        <dbReference type="SAM" id="Coils"/>
    </source>
</evidence>
<keyword evidence="7 10" id="KW-0648">Protein biosynthesis</keyword>
<dbReference type="SUPFAM" id="SSF50677">
    <property type="entry name" value="ValRS/IleRS/LeuRS editing domain"/>
    <property type="match status" value="1"/>
</dbReference>
<dbReference type="PROSITE" id="PS00178">
    <property type="entry name" value="AA_TRNA_LIGASE_I"/>
    <property type="match status" value="1"/>
</dbReference>
<dbReference type="Gene3D" id="1.10.730.10">
    <property type="entry name" value="Isoleucyl-tRNA Synthetase, Domain 1"/>
    <property type="match status" value="1"/>
</dbReference>
<dbReference type="PANTHER" id="PTHR11946">
    <property type="entry name" value="VALYL-TRNA SYNTHETASES"/>
    <property type="match status" value="1"/>
</dbReference>
<evidence type="ECO:0000256" key="8">
    <source>
        <dbReference type="ARBA" id="ARBA00023146"/>
    </source>
</evidence>
<keyword evidence="8 10" id="KW-0030">Aminoacyl-tRNA synthetase</keyword>
<dbReference type="Pfam" id="PF00133">
    <property type="entry name" value="tRNA-synt_1"/>
    <property type="match status" value="1"/>
</dbReference>
<keyword evidence="6 10" id="KW-0067">ATP-binding</keyword>
<name>A0AAV4IAN7_9GAST</name>
<keyword evidence="4 10" id="KW-0436">Ligase</keyword>
<dbReference type="CDD" id="cd07962">
    <property type="entry name" value="Anticodon_Ia_Val"/>
    <property type="match status" value="1"/>
</dbReference>
<evidence type="ECO:0000313" key="14">
    <source>
        <dbReference type="EMBL" id="GFS07110.1"/>
    </source>
</evidence>
<dbReference type="SUPFAM" id="SSF52374">
    <property type="entry name" value="Nucleotidylyl transferase"/>
    <property type="match status" value="1"/>
</dbReference>
<keyword evidence="5 10" id="KW-0547">Nucleotide-binding</keyword>
<dbReference type="InterPro" id="IPR001412">
    <property type="entry name" value="aa-tRNA-synth_I_CS"/>
</dbReference>
<evidence type="ECO:0000259" key="12">
    <source>
        <dbReference type="Pfam" id="PF00133"/>
    </source>
</evidence>
<dbReference type="PANTHER" id="PTHR11946:SF109">
    <property type="entry name" value="VALINE--TRNA LIGASE"/>
    <property type="match status" value="1"/>
</dbReference>